<dbReference type="AlphaFoldDB" id="A0A1F7Y1M1"/>
<accession>A0A1F7Y1M1</accession>
<dbReference type="InterPro" id="IPR019587">
    <property type="entry name" value="Polyketide_cyclase/dehydratase"/>
</dbReference>
<dbReference type="Pfam" id="PF10604">
    <property type="entry name" value="Polyketide_cyc2"/>
    <property type="match status" value="1"/>
</dbReference>
<dbReference type="SUPFAM" id="SSF55961">
    <property type="entry name" value="Bet v1-like"/>
    <property type="match status" value="1"/>
</dbReference>
<reference evidence="1 2" key="1">
    <citation type="journal article" date="2016" name="Nat. Commun.">
        <title>Thousands of microbial genomes shed light on interconnected biogeochemical processes in an aquifer system.</title>
        <authorList>
            <person name="Anantharaman K."/>
            <person name="Brown C.T."/>
            <person name="Hug L.A."/>
            <person name="Sharon I."/>
            <person name="Castelle C.J."/>
            <person name="Probst A.J."/>
            <person name="Thomas B.C."/>
            <person name="Singh A."/>
            <person name="Wilkins M.J."/>
            <person name="Karaoz U."/>
            <person name="Brodie E.L."/>
            <person name="Williams K.H."/>
            <person name="Hubbard S.S."/>
            <person name="Banfield J.F."/>
        </authorList>
    </citation>
    <scope>NUCLEOTIDE SEQUENCE [LARGE SCALE GENOMIC DNA]</scope>
</reference>
<gene>
    <name evidence="1" type="ORF">A2714_01235</name>
</gene>
<dbReference type="EMBL" id="MGGE01000041">
    <property type="protein sequence ID" value="OGM20435.1"/>
    <property type="molecule type" value="Genomic_DNA"/>
</dbReference>
<organism evidence="1 2">
    <name type="scientific">Candidatus Woesebacteria bacterium RIFCSPHIGHO2_01_FULL_38_9</name>
    <dbReference type="NCBI Taxonomy" id="1802492"/>
    <lineage>
        <taxon>Bacteria</taxon>
        <taxon>Candidatus Woeseibacteriota</taxon>
    </lineage>
</organism>
<evidence type="ECO:0008006" key="3">
    <source>
        <dbReference type="Google" id="ProtNLM"/>
    </source>
</evidence>
<dbReference type="Proteomes" id="UP000178419">
    <property type="component" value="Unassembled WGS sequence"/>
</dbReference>
<name>A0A1F7Y1M1_9BACT</name>
<dbReference type="InterPro" id="IPR023393">
    <property type="entry name" value="START-like_dom_sf"/>
</dbReference>
<evidence type="ECO:0000313" key="1">
    <source>
        <dbReference type="EMBL" id="OGM20435.1"/>
    </source>
</evidence>
<sequence>MREKRLTIQINKTPSEIFNFTTDPKNTPLWIDSIVKEETSEWPVKKGSIYRNQNKEGKWSEYAVTEWEKDKMFIFASKEGNYHVRYTLTPTSANTTELEYFEWVDKGKLEEPFTLKTLQKLKSVMES</sequence>
<comment type="caution">
    <text evidence="1">The sequence shown here is derived from an EMBL/GenBank/DDBJ whole genome shotgun (WGS) entry which is preliminary data.</text>
</comment>
<dbReference type="Gene3D" id="3.30.530.20">
    <property type="match status" value="1"/>
</dbReference>
<protein>
    <recommendedName>
        <fullName evidence="3">Polyketide cyclase</fullName>
    </recommendedName>
</protein>
<proteinExistence type="predicted"/>
<evidence type="ECO:0000313" key="2">
    <source>
        <dbReference type="Proteomes" id="UP000178419"/>
    </source>
</evidence>